<proteinExistence type="predicted"/>
<dbReference type="InterPro" id="IPR050570">
    <property type="entry name" value="Cell_wall_metabolism_enzyme"/>
</dbReference>
<keyword evidence="4" id="KW-1185">Reference proteome</keyword>
<dbReference type="EMBL" id="VRSX01000003">
    <property type="protein sequence ID" value="TXK11201.1"/>
    <property type="molecule type" value="Genomic_DNA"/>
</dbReference>
<dbReference type="Pfam" id="PF01551">
    <property type="entry name" value="Peptidase_M23"/>
    <property type="match status" value="1"/>
</dbReference>
<dbReference type="OrthoDB" id="1099523at2"/>
<keyword evidence="1" id="KW-0812">Transmembrane</keyword>
<dbReference type="Proteomes" id="UP000321949">
    <property type="component" value="Unassembled WGS sequence"/>
</dbReference>
<feature type="transmembrane region" description="Helical" evidence="1">
    <location>
        <begin position="21"/>
        <end position="45"/>
    </location>
</feature>
<reference evidence="3 4" key="1">
    <citation type="submission" date="2019-08" db="EMBL/GenBank/DDBJ databases">
        <authorList>
            <person name="Dong K."/>
        </authorList>
    </citation>
    <scope>NUCLEOTIDE SEQUENCE [LARGE SCALE GENOMIC DNA]</scope>
    <source>
        <strain evidence="3 4">K-1</strain>
    </source>
</reference>
<feature type="domain" description="M23ase beta-sheet core" evidence="2">
    <location>
        <begin position="96"/>
        <end position="188"/>
    </location>
</feature>
<dbReference type="PANTHER" id="PTHR21666">
    <property type="entry name" value="PEPTIDASE-RELATED"/>
    <property type="match status" value="1"/>
</dbReference>
<organism evidence="3 4">
    <name type="scientific">Microbacterium saccharophilum</name>
    <dbReference type="NCBI Taxonomy" id="1213358"/>
    <lineage>
        <taxon>Bacteria</taxon>
        <taxon>Bacillati</taxon>
        <taxon>Actinomycetota</taxon>
        <taxon>Actinomycetes</taxon>
        <taxon>Micrococcales</taxon>
        <taxon>Microbacteriaceae</taxon>
        <taxon>Microbacterium</taxon>
    </lineage>
</organism>
<dbReference type="Gene3D" id="2.70.70.10">
    <property type="entry name" value="Glucose Permease (Domain IIA)"/>
    <property type="match status" value="1"/>
</dbReference>
<keyword evidence="1" id="KW-1133">Transmembrane helix</keyword>
<evidence type="ECO:0000256" key="1">
    <source>
        <dbReference type="SAM" id="Phobius"/>
    </source>
</evidence>
<dbReference type="PANTHER" id="PTHR21666:SF270">
    <property type="entry name" value="MUREIN HYDROLASE ACTIVATOR ENVC"/>
    <property type="match status" value="1"/>
</dbReference>
<dbReference type="InterPro" id="IPR011055">
    <property type="entry name" value="Dup_hybrid_motif"/>
</dbReference>
<comment type="caution">
    <text evidence="3">The sequence shown here is derived from an EMBL/GenBank/DDBJ whole genome shotgun (WGS) entry which is preliminary data.</text>
</comment>
<name>A0A5C8HXR0_9MICO</name>
<evidence type="ECO:0000313" key="4">
    <source>
        <dbReference type="Proteomes" id="UP000321949"/>
    </source>
</evidence>
<evidence type="ECO:0000313" key="3">
    <source>
        <dbReference type="EMBL" id="TXK11201.1"/>
    </source>
</evidence>
<dbReference type="CDD" id="cd12797">
    <property type="entry name" value="M23_peptidase"/>
    <property type="match status" value="1"/>
</dbReference>
<protein>
    <submittedName>
        <fullName evidence="3">M23 family metallopeptidase</fullName>
    </submittedName>
</protein>
<evidence type="ECO:0000259" key="2">
    <source>
        <dbReference type="Pfam" id="PF01551"/>
    </source>
</evidence>
<gene>
    <name evidence="3" type="ORF">FVP74_07590</name>
</gene>
<accession>A0A5C8HXR0</accession>
<dbReference type="SUPFAM" id="SSF51261">
    <property type="entry name" value="Duplicated hybrid motif"/>
    <property type="match status" value="1"/>
</dbReference>
<keyword evidence="1" id="KW-0472">Membrane</keyword>
<dbReference type="GO" id="GO:0004222">
    <property type="term" value="F:metalloendopeptidase activity"/>
    <property type="evidence" value="ECO:0007669"/>
    <property type="project" value="TreeGrafter"/>
</dbReference>
<dbReference type="AlphaFoldDB" id="A0A5C8HXR0"/>
<dbReference type="RefSeq" id="WP_147051374.1">
    <property type="nucleotide sequence ID" value="NZ_BKAH01000018.1"/>
</dbReference>
<dbReference type="InterPro" id="IPR016047">
    <property type="entry name" value="M23ase_b-sheet_dom"/>
</dbReference>
<sequence>MGAPAVASALASTRTGRKASIALVVLLVLANAAIFAPLVAVPMAIAGQASAAHGEPGDDAVPAVKGEWGYPLAGSYSTGRGYGYHPVKGCAYCPSNHLGYDMDQPCGATVHAAGPGTVITAGPMPGWGNTVRIDHGGGIVTLYGHMQWQSQVVAVGDRVTAGNPLGAEGSTGKSTGCHLHFEVQLNGIASELQLDELAVTTDPKPATVQAWVRFGKTPIRVEAEACMWTAHAVAIRFRVAAQEYRCWVWRGAVQVPDSPSIS</sequence>